<comment type="caution">
    <text evidence="2">The sequence shown here is derived from an EMBL/GenBank/DDBJ whole genome shotgun (WGS) entry which is preliminary data.</text>
</comment>
<proteinExistence type="predicted"/>
<evidence type="ECO:0000313" key="2">
    <source>
        <dbReference type="EMBL" id="KAJ6708868.1"/>
    </source>
</evidence>
<protein>
    <submittedName>
        <fullName evidence="2">Uncharacterized protein</fullName>
    </submittedName>
</protein>
<organism evidence="2 3">
    <name type="scientific">Salix koriyanagi</name>
    <dbReference type="NCBI Taxonomy" id="2511006"/>
    <lineage>
        <taxon>Eukaryota</taxon>
        <taxon>Viridiplantae</taxon>
        <taxon>Streptophyta</taxon>
        <taxon>Embryophyta</taxon>
        <taxon>Tracheophyta</taxon>
        <taxon>Spermatophyta</taxon>
        <taxon>Magnoliopsida</taxon>
        <taxon>eudicotyledons</taxon>
        <taxon>Gunneridae</taxon>
        <taxon>Pentapetalae</taxon>
        <taxon>rosids</taxon>
        <taxon>fabids</taxon>
        <taxon>Malpighiales</taxon>
        <taxon>Salicaceae</taxon>
        <taxon>Saliceae</taxon>
        <taxon>Salix</taxon>
    </lineage>
</organism>
<evidence type="ECO:0000313" key="3">
    <source>
        <dbReference type="Proteomes" id="UP001151752"/>
    </source>
</evidence>
<evidence type="ECO:0000256" key="1">
    <source>
        <dbReference type="SAM" id="MobiDB-lite"/>
    </source>
</evidence>
<dbReference type="Proteomes" id="UP001151752">
    <property type="component" value="Chromosome 2"/>
</dbReference>
<keyword evidence="3" id="KW-1185">Reference proteome</keyword>
<reference evidence="2" key="1">
    <citation type="submission" date="2022-11" db="EMBL/GenBank/DDBJ databases">
        <authorList>
            <person name="Hyden B.L."/>
            <person name="Feng K."/>
            <person name="Yates T."/>
            <person name="Jawdy S."/>
            <person name="Smart L.B."/>
            <person name="Muchero W."/>
        </authorList>
    </citation>
    <scope>NUCLEOTIDE SEQUENCE</scope>
    <source>
        <tissue evidence="2">Shoot tip</tissue>
    </source>
</reference>
<accession>A0A9Q0QLC6</accession>
<dbReference type="EMBL" id="JAPFFM010000015">
    <property type="protein sequence ID" value="KAJ6708868.1"/>
    <property type="molecule type" value="Genomic_DNA"/>
</dbReference>
<feature type="region of interest" description="Disordered" evidence="1">
    <location>
        <begin position="63"/>
        <end position="83"/>
    </location>
</feature>
<name>A0A9Q0QLC6_9ROSI</name>
<sequence>MSSTIVPVAETQRNEKDVKKTTSGKLQRWAAKDRLIRGKMSVIMEMQIGDENARLLSSPAIVTGEANKERGQGRSRAVAEGSDREISLAFSSTRSRPSLLSPL</sequence>
<dbReference type="AlphaFoldDB" id="A0A9Q0QLC6"/>
<gene>
    <name evidence="2" type="ORF">OIU74_010050</name>
</gene>
<reference evidence="2" key="2">
    <citation type="journal article" date="2023" name="Int. J. Mol. Sci.">
        <title>De Novo Assembly and Annotation of 11 Diverse Shrub Willow (Salix) Genomes Reveals Novel Gene Organization in Sex-Linked Regions.</title>
        <authorList>
            <person name="Hyden B."/>
            <person name="Feng K."/>
            <person name="Yates T.B."/>
            <person name="Jawdy S."/>
            <person name="Cereghino C."/>
            <person name="Smart L.B."/>
            <person name="Muchero W."/>
        </authorList>
    </citation>
    <scope>NUCLEOTIDE SEQUENCE</scope>
    <source>
        <tissue evidence="2">Shoot tip</tissue>
    </source>
</reference>
<feature type="region of interest" description="Disordered" evidence="1">
    <location>
        <begin position="1"/>
        <end position="24"/>
    </location>
</feature>